<dbReference type="EMBL" id="SZYD01000015">
    <property type="protein sequence ID" value="KAD3641602.1"/>
    <property type="molecule type" value="Genomic_DNA"/>
</dbReference>
<name>A0A5N6MNH8_9ASTR</name>
<proteinExistence type="predicted"/>
<reference evidence="1 2" key="1">
    <citation type="submission" date="2019-05" db="EMBL/GenBank/DDBJ databases">
        <title>Mikania micrantha, genome provides insights into the molecular mechanism of rapid growth.</title>
        <authorList>
            <person name="Liu B."/>
        </authorList>
    </citation>
    <scope>NUCLEOTIDE SEQUENCE [LARGE SCALE GENOMIC DNA]</scope>
    <source>
        <strain evidence="1">NLD-2019</strain>
        <tissue evidence="1">Leaf</tissue>
    </source>
</reference>
<dbReference type="AlphaFoldDB" id="A0A5N6MNH8"/>
<keyword evidence="2" id="KW-1185">Reference proteome</keyword>
<gene>
    <name evidence="1" type="ORF">E3N88_30826</name>
</gene>
<evidence type="ECO:0000313" key="1">
    <source>
        <dbReference type="EMBL" id="KAD3641602.1"/>
    </source>
</evidence>
<comment type="caution">
    <text evidence="1">The sequence shown here is derived from an EMBL/GenBank/DDBJ whole genome shotgun (WGS) entry which is preliminary data.</text>
</comment>
<protein>
    <submittedName>
        <fullName evidence="1">Uncharacterized protein</fullName>
    </submittedName>
</protein>
<accession>A0A5N6MNH8</accession>
<evidence type="ECO:0000313" key="2">
    <source>
        <dbReference type="Proteomes" id="UP000326396"/>
    </source>
</evidence>
<sequence>MRYESQPRSTPVIPFPTCTKRIRNSRNQTQTTHVQKETMMKNPIFLSVRKGDVKEKMGNGIQFRYGELTERPLIDDGVRYGVKGRRVKRRDPK</sequence>
<dbReference type="Proteomes" id="UP000326396">
    <property type="component" value="Linkage Group LG5"/>
</dbReference>
<organism evidence="1 2">
    <name type="scientific">Mikania micrantha</name>
    <name type="common">bitter vine</name>
    <dbReference type="NCBI Taxonomy" id="192012"/>
    <lineage>
        <taxon>Eukaryota</taxon>
        <taxon>Viridiplantae</taxon>
        <taxon>Streptophyta</taxon>
        <taxon>Embryophyta</taxon>
        <taxon>Tracheophyta</taxon>
        <taxon>Spermatophyta</taxon>
        <taxon>Magnoliopsida</taxon>
        <taxon>eudicotyledons</taxon>
        <taxon>Gunneridae</taxon>
        <taxon>Pentapetalae</taxon>
        <taxon>asterids</taxon>
        <taxon>campanulids</taxon>
        <taxon>Asterales</taxon>
        <taxon>Asteraceae</taxon>
        <taxon>Asteroideae</taxon>
        <taxon>Heliantheae alliance</taxon>
        <taxon>Eupatorieae</taxon>
        <taxon>Mikania</taxon>
    </lineage>
</organism>